<accession>A0A917G0B2</accession>
<gene>
    <name evidence="1" type="ORF">GCM10007425_07980</name>
</gene>
<reference evidence="1" key="1">
    <citation type="journal article" date="2014" name="Int. J. Syst. Evol. Microbiol.">
        <title>Complete genome sequence of Corynebacterium casei LMG S-19264T (=DSM 44701T), isolated from a smear-ripened cheese.</title>
        <authorList>
            <consortium name="US DOE Joint Genome Institute (JGI-PGF)"/>
            <person name="Walter F."/>
            <person name="Albersmeier A."/>
            <person name="Kalinowski J."/>
            <person name="Ruckert C."/>
        </authorList>
    </citation>
    <scope>NUCLEOTIDE SEQUENCE</scope>
    <source>
        <strain evidence="1">CGMCC 1.15760</strain>
    </source>
</reference>
<comment type="caution">
    <text evidence="1">The sequence shown here is derived from an EMBL/GenBank/DDBJ whole genome shotgun (WGS) entry which is preliminary data.</text>
</comment>
<dbReference type="EMBL" id="BMJT01000002">
    <property type="protein sequence ID" value="GGG16049.1"/>
    <property type="molecule type" value="Genomic_DNA"/>
</dbReference>
<dbReference type="Gene3D" id="3.40.50.300">
    <property type="entry name" value="P-loop containing nucleotide triphosphate hydrolases"/>
    <property type="match status" value="1"/>
</dbReference>
<dbReference type="Proteomes" id="UP000616608">
    <property type="component" value="Unassembled WGS sequence"/>
</dbReference>
<proteinExistence type="predicted"/>
<organism evidence="1 2">
    <name type="scientific">Lysinibacillus alkalisoli</name>
    <dbReference type="NCBI Taxonomy" id="1911548"/>
    <lineage>
        <taxon>Bacteria</taxon>
        <taxon>Bacillati</taxon>
        <taxon>Bacillota</taxon>
        <taxon>Bacilli</taxon>
        <taxon>Bacillales</taxon>
        <taxon>Bacillaceae</taxon>
        <taxon>Lysinibacillus</taxon>
    </lineage>
</organism>
<protein>
    <submittedName>
        <fullName evidence="1">ATPase</fullName>
    </submittedName>
</protein>
<dbReference type="SUPFAM" id="SSF52540">
    <property type="entry name" value="P-loop containing nucleoside triphosphate hydrolases"/>
    <property type="match status" value="1"/>
</dbReference>
<evidence type="ECO:0000313" key="2">
    <source>
        <dbReference type="Proteomes" id="UP000616608"/>
    </source>
</evidence>
<keyword evidence="2" id="KW-1185">Reference proteome</keyword>
<evidence type="ECO:0000313" key="1">
    <source>
        <dbReference type="EMBL" id="GGG16049.1"/>
    </source>
</evidence>
<dbReference type="InterPro" id="IPR027417">
    <property type="entry name" value="P-loop_NTPase"/>
</dbReference>
<dbReference type="RefSeq" id="WP_188613724.1">
    <property type="nucleotide sequence ID" value="NZ_BMJT01000002.1"/>
</dbReference>
<reference evidence="1" key="2">
    <citation type="submission" date="2020-09" db="EMBL/GenBank/DDBJ databases">
        <authorList>
            <person name="Sun Q."/>
            <person name="Zhou Y."/>
        </authorList>
    </citation>
    <scope>NUCLEOTIDE SEQUENCE</scope>
    <source>
        <strain evidence="1">CGMCC 1.15760</strain>
    </source>
</reference>
<sequence>MKVVSLSGPSGTGKSTSAVHFAHEQHVEAMIDDGLLIVKGKKIAGTSAKFEKNTVTAVRRAIFDEAAHRDEVKKAITEHQIESLLIIGTSDKMTKKIAKALDLPEIESFFYITDIRTENEIRRARFVRETEGKHVMPVSADQVNQNFFKQLIKKGWDIFSPKREKIGETTIVHPDFHQQTVSIHKRVYLQLVRHIMLSQLYVHKVEQLSISTTPQVIITVSIVVKTPITPMLREALESCQQQMHDDFLQMFGFSTDKIYVKVVKVA</sequence>
<name>A0A917G0B2_9BACI</name>
<dbReference type="AlphaFoldDB" id="A0A917G0B2"/>